<keyword evidence="5 7" id="KW-1133">Transmembrane helix</keyword>
<evidence type="ECO:0000313" key="9">
    <source>
        <dbReference type="Proteomes" id="UP000298588"/>
    </source>
</evidence>
<comment type="subcellular location">
    <subcellularLocation>
        <location evidence="1">Cell membrane</location>
        <topology evidence="1">Multi-pass membrane protein</topology>
    </subcellularLocation>
</comment>
<dbReference type="OrthoDB" id="7605542at2"/>
<name>A0A4D7QJK0_9HYPH</name>
<keyword evidence="9" id="KW-1185">Reference proteome</keyword>
<feature type="transmembrane region" description="Helical" evidence="7">
    <location>
        <begin position="40"/>
        <end position="61"/>
    </location>
</feature>
<comment type="similarity">
    <text evidence="2">Belongs to the polysaccharide synthase family.</text>
</comment>
<dbReference type="InterPro" id="IPR050833">
    <property type="entry name" value="Poly_Biosynth_Transport"/>
</dbReference>
<keyword evidence="3" id="KW-1003">Cell membrane</keyword>
<keyword evidence="4 7" id="KW-0812">Transmembrane</keyword>
<proteinExistence type="inferred from homology"/>
<dbReference type="AlphaFoldDB" id="A0A4D7QJK0"/>
<feature type="transmembrane region" description="Helical" evidence="7">
    <location>
        <begin position="324"/>
        <end position="344"/>
    </location>
</feature>
<feature type="transmembrane region" description="Helical" evidence="7">
    <location>
        <begin position="356"/>
        <end position="373"/>
    </location>
</feature>
<evidence type="ECO:0000313" key="8">
    <source>
        <dbReference type="EMBL" id="QCK87830.1"/>
    </source>
</evidence>
<feature type="transmembrane region" description="Helical" evidence="7">
    <location>
        <begin position="171"/>
        <end position="190"/>
    </location>
</feature>
<feature type="transmembrane region" description="Helical" evidence="7">
    <location>
        <begin position="148"/>
        <end position="165"/>
    </location>
</feature>
<dbReference type="CDD" id="cd13127">
    <property type="entry name" value="MATE_tuaB_like"/>
    <property type="match status" value="1"/>
</dbReference>
<evidence type="ECO:0000256" key="2">
    <source>
        <dbReference type="ARBA" id="ARBA00007430"/>
    </source>
</evidence>
<dbReference type="Pfam" id="PF13440">
    <property type="entry name" value="Polysacc_synt_3"/>
    <property type="match status" value="1"/>
</dbReference>
<evidence type="ECO:0000256" key="1">
    <source>
        <dbReference type="ARBA" id="ARBA00004651"/>
    </source>
</evidence>
<feature type="transmembrane region" description="Helical" evidence="7">
    <location>
        <begin position="109"/>
        <end position="127"/>
    </location>
</feature>
<feature type="transmembrane region" description="Helical" evidence="7">
    <location>
        <begin position="287"/>
        <end position="312"/>
    </location>
</feature>
<feature type="transmembrane region" description="Helical" evidence="7">
    <location>
        <begin position="12"/>
        <end position="34"/>
    </location>
</feature>
<dbReference type="KEGG" id="paqt:E8L99_19760"/>
<dbReference type="PANTHER" id="PTHR30250">
    <property type="entry name" value="PST FAMILY PREDICTED COLANIC ACID TRANSPORTER"/>
    <property type="match status" value="1"/>
</dbReference>
<evidence type="ECO:0000256" key="5">
    <source>
        <dbReference type="ARBA" id="ARBA00022989"/>
    </source>
</evidence>
<evidence type="ECO:0000256" key="6">
    <source>
        <dbReference type="ARBA" id="ARBA00023136"/>
    </source>
</evidence>
<evidence type="ECO:0000256" key="3">
    <source>
        <dbReference type="ARBA" id="ARBA00022475"/>
    </source>
</evidence>
<sequence>MLTMKAVRGAGWLVFSRFLGRFIDFFTLLILARVLMPADFGVVALALTLVVVVDTVLEVPVTQALTRLSAIDKSHLDTGFTLGFLRGLVISAVIVAAAWPFSLIYNDRALILLVIALAAGPIARGLYSPAMVHFVRELSFRQAFISEFIGKLAAFASAIGVVMAGGGYWAIVANFVMAPMAATVASYVLAPYRPSLSLARFNQFSSFVGWFSSAQIVSALNWQFDRVLLGAFVDKTMLGRYTVASDLAVLPTQSLIGPAMQPVMAAFSNISDDPERLKLAFLKAARFAMLISAPICIGLALTGDLVIVLLLGAKWQETGEFLRLLALSVVTIPYFQALYSFALAIDRPVAIFRINLFDLAIRVVFVSLGLYLFSVTGTIIARLLTSVAMFGCYMIFARMLAGVGLRAQIKNIWKIGVASAAMAGCVMLLRAAVAPVMLPVIVELVLLAAYGAAVYAATLYGCGVRLIIGSRRLEWVDRW</sequence>
<reference evidence="8 9" key="1">
    <citation type="submission" date="2019-04" db="EMBL/GenBank/DDBJ databases">
        <title>Phreatobacter aquaticus sp. nov.</title>
        <authorList>
            <person name="Choi A."/>
            <person name="Baek K."/>
        </authorList>
    </citation>
    <scope>NUCLEOTIDE SEQUENCE [LARGE SCALE GENOMIC DNA]</scope>
    <source>
        <strain evidence="8 9">NMCR1094</strain>
    </source>
</reference>
<feature type="transmembrane region" description="Helical" evidence="7">
    <location>
        <begin position="445"/>
        <end position="468"/>
    </location>
</feature>
<keyword evidence="6 7" id="KW-0472">Membrane</keyword>
<protein>
    <submittedName>
        <fullName evidence="8">Lipopolysaccharide biosynthesis protein</fullName>
    </submittedName>
</protein>
<dbReference type="RefSeq" id="WP_137101158.1">
    <property type="nucleotide sequence ID" value="NZ_CP039865.1"/>
</dbReference>
<dbReference type="Proteomes" id="UP000298588">
    <property type="component" value="Chromosome"/>
</dbReference>
<feature type="transmembrane region" description="Helical" evidence="7">
    <location>
        <begin position="379"/>
        <end position="400"/>
    </location>
</feature>
<feature type="transmembrane region" description="Helical" evidence="7">
    <location>
        <begin position="412"/>
        <end position="433"/>
    </location>
</feature>
<feature type="transmembrane region" description="Helical" evidence="7">
    <location>
        <begin position="82"/>
        <end position="103"/>
    </location>
</feature>
<accession>A0A4D7QJK0</accession>
<evidence type="ECO:0000256" key="4">
    <source>
        <dbReference type="ARBA" id="ARBA00022692"/>
    </source>
</evidence>
<evidence type="ECO:0000256" key="7">
    <source>
        <dbReference type="SAM" id="Phobius"/>
    </source>
</evidence>
<organism evidence="8 9">
    <name type="scientific">Phreatobacter aquaticus</name>
    <dbReference type="NCBI Taxonomy" id="2570229"/>
    <lineage>
        <taxon>Bacteria</taxon>
        <taxon>Pseudomonadati</taxon>
        <taxon>Pseudomonadota</taxon>
        <taxon>Alphaproteobacteria</taxon>
        <taxon>Hyphomicrobiales</taxon>
        <taxon>Phreatobacteraceae</taxon>
        <taxon>Phreatobacter</taxon>
    </lineage>
</organism>
<gene>
    <name evidence="8" type="ORF">E8L99_19760</name>
</gene>
<dbReference type="EMBL" id="CP039865">
    <property type="protein sequence ID" value="QCK87830.1"/>
    <property type="molecule type" value="Genomic_DNA"/>
</dbReference>
<dbReference type="PANTHER" id="PTHR30250:SF10">
    <property type="entry name" value="LIPOPOLYSACCHARIDE BIOSYNTHESIS PROTEIN WZXC"/>
    <property type="match status" value="1"/>
</dbReference>
<dbReference type="GO" id="GO:0005886">
    <property type="term" value="C:plasma membrane"/>
    <property type="evidence" value="ECO:0007669"/>
    <property type="project" value="UniProtKB-SubCell"/>
</dbReference>